<protein>
    <recommendedName>
        <fullName evidence="4">Lipocalin-like domain-containing protein</fullName>
    </recommendedName>
</protein>
<gene>
    <name evidence="2" type="ORF">FKR84_00420</name>
</gene>
<name>A0A507ZW36_9FLAO</name>
<dbReference type="RefSeq" id="WP_141420206.1">
    <property type="nucleotide sequence ID" value="NZ_VIAR01000001.1"/>
</dbReference>
<evidence type="ECO:0000313" key="3">
    <source>
        <dbReference type="Proteomes" id="UP000317169"/>
    </source>
</evidence>
<dbReference type="EMBL" id="VIAR01000001">
    <property type="protein sequence ID" value="TQD40474.1"/>
    <property type="molecule type" value="Genomic_DNA"/>
</dbReference>
<evidence type="ECO:0000256" key="1">
    <source>
        <dbReference type="SAM" id="SignalP"/>
    </source>
</evidence>
<evidence type="ECO:0008006" key="4">
    <source>
        <dbReference type="Google" id="ProtNLM"/>
    </source>
</evidence>
<dbReference type="Pfam" id="PF19765">
    <property type="entry name" value="DUF6252"/>
    <property type="match status" value="1"/>
</dbReference>
<dbReference type="InterPro" id="IPR046219">
    <property type="entry name" value="DUF6252"/>
</dbReference>
<sequence>MQKYLILLLIACLSFSCSDEIESNSPAIQGEVDGVFFRANSSFVVKNEDNTYTIKGETGFEEIALTVDTIKLGSYTLGQNNLNKATFTNSDQEVFTTGTNGYGEIEITKLEGNTVSGQFYFDAYSATGDTLNFNKGYFFFVPRQNPTPGGEETTCPEATETREAAALIYQEANPENAEEFILACNAYKDALLQEIEICGDENGELQAMIDTLGDCEDEGGNNDIGNISLTAGSQEITFDMVDVNLVEGLLQVSGETSAENNYTIYFEVPEATEGQDIIQNFELMLTSTFYPADMPETNPFTSTISLNTTGNLNGTFSGLLENNDNGQIEITNGTFELAY</sequence>
<reference evidence="2 3" key="1">
    <citation type="submission" date="2019-06" db="EMBL/GenBank/DDBJ databases">
        <title>Flavibacter putida gen. nov., sp. nov., a novel marine bacterium of the family Flavobacteriaceae isolated from coastal seawater.</title>
        <authorList>
            <person name="Feng X."/>
        </authorList>
    </citation>
    <scope>NUCLEOTIDE SEQUENCE [LARGE SCALE GENOMIC DNA]</scope>
    <source>
        <strain evidence="2 3">PLHSN227</strain>
    </source>
</reference>
<dbReference type="OrthoDB" id="1448607at2"/>
<dbReference type="Proteomes" id="UP000317169">
    <property type="component" value="Unassembled WGS sequence"/>
</dbReference>
<keyword evidence="3" id="KW-1185">Reference proteome</keyword>
<organism evidence="2 3">
    <name type="scientific">Haloflavibacter putidus</name>
    <dbReference type="NCBI Taxonomy" id="2576776"/>
    <lineage>
        <taxon>Bacteria</taxon>
        <taxon>Pseudomonadati</taxon>
        <taxon>Bacteroidota</taxon>
        <taxon>Flavobacteriia</taxon>
        <taxon>Flavobacteriales</taxon>
        <taxon>Flavobacteriaceae</taxon>
        <taxon>Haloflavibacter</taxon>
    </lineage>
</organism>
<dbReference type="PROSITE" id="PS51257">
    <property type="entry name" value="PROKAR_LIPOPROTEIN"/>
    <property type="match status" value="1"/>
</dbReference>
<dbReference type="AlphaFoldDB" id="A0A507ZW36"/>
<feature type="chain" id="PRO_5021445555" description="Lipocalin-like domain-containing protein" evidence="1">
    <location>
        <begin position="20"/>
        <end position="339"/>
    </location>
</feature>
<comment type="caution">
    <text evidence="2">The sequence shown here is derived from an EMBL/GenBank/DDBJ whole genome shotgun (WGS) entry which is preliminary data.</text>
</comment>
<accession>A0A507ZW36</accession>
<keyword evidence="1" id="KW-0732">Signal</keyword>
<evidence type="ECO:0000313" key="2">
    <source>
        <dbReference type="EMBL" id="TQD40474.1"/>
    </source>
</evidence>
<feature type="signal peptide" evidence="1">
    <location>
        <begin position="1"/>
        <end position="19"/>
    </location>
</feature>
<proteinExistence type="predicted"/>